<evidence type="ECO:0000256" key="1">
    <source>
        <dbReference type="ARBA" id="ARBA00008857"/>
    </source>
</evidence>
<accession>A0ABU5NTP5</accession>
<evidence type="ECO:0000256" key="3">
    <source>
        <dbReference type="ARBA" id="ARBA00023125"/>
    </source>
</evidence>
<dbReference type="CDD" id="cd00397">
    <property type="entry name" value="DNA_BRE_C"/>
    <property type="match status" value="1"/>
</dbReference>
<keyword evidence="3" id="KW-0238">DNA-binding</keyword>
<evidence type="ECO:0000313" key="5">
    <source>
        <dbReference type="EMBL" id="MEA1079188.1"/>
    </source>
</evidence>
<reference evidence="5 6" key="1">
    <citation type="submission" date="2023-12" db="EMBL/GenBank/DDBJ databases">
        <title>Marinobacter qingdaonensis sp. nov., isolated from the intertidal sediment of Qingdao, PR China.</title>
        <authorList>
            <person name="Li Y."/>
        </authorList>
    </citation>
    <scope>NUCLEOTIDE SEQUENCE [LARGE SCALE GENOMIC DNA]</scope>
    <source>
        <strain evidence="5 6">ASW11-75</strain>
    </source>
</reference>
<evidence type="ECO:0000313" key="6">
    <source>
        <dbReference type="Proteomes" id="UP001305746"/>
    </source>
</evidence>
<sequence length="497" mass="57555">MSKQQLYRIYSGAEYPSRRSIYDGATSTIGQIRAYYSFSWPSGAPCHLVEMFLLDKARTHSTNPLDGGTIRLYAAQLSHLVRFCYKHKVDFIQLSHSDIDALIAELACEQDVRGYRKRNNNTIKSIIGTIVSFLCWIQEKVFTQRPLIGVDTRERKHQIKLVPRKFRSPNGYAVSTSAFASALPNTTTTAKQPMPSAIREKIWEKLVDSKASSNISRKLQGTFSDRDQRDHLRYMHARRELQLILLEATGLRPQELVRIRYSDNVERLRQSQLAIPTLKRREHKVPYRVIPIDRQVAMKVETFIFIHRYKLIARLKRSGILTPLQTPSDTIYLSSETGMAVKPDAAYQEFRRLCASANLDQQSCQSMFRHRFITNMVKLHLIAFVEAPPCKNRQMMTESDYRTILQKIASFTGHKSANSLLHYIDLAWDELDAFSSIYDVKMLQDSMRSICFKINEFRAEMRLSREHTKYKLIEEFENKLSEIYEIASAIPKPNRAP</sequence>
<dbReference type="PANTHER" id="PTHR30349:SF41">
    <property type="entry name" value="INTEGRASE_RECOMBINASE PROTEIN MJ0367-RELATED"/>
    <property type="match status" value="1"/>
</dbReference>
<comment type="caution">
    <text evidence="5">The sequence shown here is derived from an EMBL/GenBank/DDBJ whole genome shotgun (WGS) entry which is preliminary data.</text>
</comment>
<dbReference type="InterPro" id="IPR050090">
    <property type="entry name" value="Tyrosine_recombinase_XerCD"/>
</dbReference>
<evidence type="ECO:0000256" key="4">
    <source>
        <dbReference type="ARBA" id="ARBA00023172"/>
    </source>
</evidence>
<dbReference type="PANTHER" id="PTHR30349">
    <property type="entry name" value="PHAGE INTEGRASE-RELATED"/>
    <property type="match status" value="1"/>
</dbReference>
<evidence type="ECO:0000256" key="2">
    <source>
        <dbReference type="ARBA" id="ARBA00022908"/>
    </source>
</evidence>
<dbReference type="InterPro" id="IPR011010">
    <property type="entry name" value="DNA_brk_join_enz"/>
</dbReference>
<name>A0ABU5NTP5_9GAMM</name>
<gene>
    <name evidence="5" type="ORF">U5822_00815</name>
</gene>
<keyword evidence="4" id="KW-0233">DNA recombination</keyword>
<organism evidence="5 6">
    <name type="scientific">Marinobacter qingdaonensis</name>
    <dbReference type="NCBI Taxonomy" id="3108486"/>
    <lineage>
        <taxon>Bacteria</taxon>
        <taxon>Pseudomonadati</taxon>
        <taxon>Pseudomonadota</taxon>
        <taxon>Gammaproteobacteria</taxon>
        <taxon>Pseudomonadales</taxon>
        <taxon>Marinobacteraceae</taxon>
        <taxon>Marinobacter</taxon>
    </lineage>
</organism>
<dbReference type="SUPFAM" id="SSF56349">
    <property type="entry name" value="DNA breaking-rejoining enzymes"/>
    <property type="match status" value="1"/>
</dbReference>
<comment type="similarity">
    <text evidence="1">Belongs to the 'phage' integrase family.</text>
</comment>
<keyword evidence="2" id="KW-0229">DNA integration</keyword>
<dbReference type="InterPro" id="IPR013762">
    <property type="entry name" value="Integrase-like_cat_sf"/>
</dbReference>
<dbReference type="Gene3D" id="1.10.150.130">
    <property type="match status" value="1"/>
</dbReference>
<dbReference type="EMBL" id="JAYDCJ010000001">
    <property type="protein sequence ID" value="MEA1079188.1"/>
    <property type="molecule type" value="Genomic_DNA"/>
</dbReference>
<proteinExistence type="inferred from homology"/>
<dbReference type="RefSeq" id="WP_322853724.1">
    <property type="nucleotide sequence ID" value="NZ_JAYDCJ010000001.1"/>
</dbReference>
<dbReference type="InterPro" id="IPR010998">
    <property type="entry name" value="Integrase_recombinase_N"/>
</dbReference>
<dbReference type="Proteomes" id="UP001305746">
    <property type="component" value="Unassembled WGS sequence"/>
</dbReference>
<dbReference type="Gene3D" id="1.10.443.10">
    <property type="entry name" value="Intergrase catalytic core"/>
    <property type="match status" value="1"/>
</dbReference>
<keyword evidence="6" id="KW-1185">Reference proteome</keyword>
<protein>
    <submittedName>
        <fullName evidence="5">Site-specific integrase</fullName>
    </submittedName>
</protein>